<sequence>MSPTRAIAALALSVAALSSLAACSTEDEMKAVDPAASGEPTSSAPDEGPGEAPDPVPDGEVGTNGLVTVLDSGSGPELCLGAVAESYPPQCGGPALEGFDFGDVGAETAGDVTWGQYAVTGTYDGTTFTVTDAIPAALYDTMETPAAGGLEPACDDATTTDADKATPEDMDATLAAASALPTYATAWLSNGTISVAVTGDAEAAEATLRETWGGLLCVTTVEKTDADLNAINTELQAALGDRLLTSGSSRPDSLDAQVVYDDGSIQDWADATYGDGLVTVTSALVPAS</sequence>
<protein>
    <submittedName>
        <fullName evidence="3">Uncharacterized protein</fullName>
    </submittedName>
</protein>
<feature type="signal peptide" evidence="2">
    <location>
        <begin position="1"/>
        <end position="21"/>
    </location>
</feature>
<evidence type="ECO:0000256" key="1">
    <source>
        <dbReference type="SAM" id="MobiDB-lite"/>
    </source>
</evidence>
<accession>A0A1H4KGC9</accession>
<reference evidence="4" key="1">
    <citation type="submission" date="2016-10" db="EMBL/GenBank/DDBJ databases">
        <authorList>
            <person name="Varghese N."/>
            <person name="Submissions S."/>
        </authorList>
    </citation>
    <scope>NUCLEOTIDE SEQUENCE [LARGE SCALE GENOMIC DNA]</scope>
    <source>
        <strain evidence="4">DSM 22017</strain>
    </source>
</reference>
<evidence type="ECO:0000256" key="2">
    <source>
        <dbReference type="SAM" id="SignalP"/>
    </source>
</evidence>
<feature type="chain" id="PRO_5011759780" evidence="2">
    <location>
        <begin position="22"/>
        <end position="288"/>
    </location>
</feature>
<dbReference type="Proteomes" id="UP000198742">
    <property type="component" value="Unassembled WGS sequence"/>
</dbReference>
<organism evidence="3 4">
    <name type="scientific">Nocardioides exalbidus</name>
    <dbReference type="NCBI Taxonomy" id="402596"/>
    <lineage>
        <taxon>Bacteria</taxon>
        <taxon>Bacillati</taxon>
        <taxon>Actinomycetota</taxon>
        <taxon>Actinomycetes</taxon>
        <taxon>Propionibacteriales</taxon>
        <taxon>Nocardioidaceae</taxon>
        <taxon>Nocardioides</taxon>
    </lineage>
</organism>
<dbReference type="EMBL" id="FNRT01000002">
    <property type="protein sequence ID" value="SEB57599.1"/>
    <property type="molecule type" value="Genomic_DNA"/>
</dbReference>
<dbReference type="PROSITE" id="PS51257">
    <property type="entry name" value="PROKAR_LIPOPROTEIN"/>
    <property type="match status" value="1"/>
</dbReference>
<keyword evidence="4" id="KW-1185">Reference proteome</keyword>
<keyword evidence="2" id="KW-0732">Signal</keyword>
<dbReference type="STRING" id="402596.SAMN04489844_0574"/>
<evidence type="ECO:0000313" key="4">
    <source>
        <dbReference type="Proteomes" id="UP000198742"/>
    </source>
</evidence>
<gene>
    <name evidence="3" type="ORF">SAMN04489844_0574</name>
</gene>
<dbReference type="OrthoDB" id="5178481at2"/>
<dbReference type="RefSeq" id="WP_090967769.1">
    <property type="nucleotide sequence ID" value="NZ_FNRT01000002.1"/>
</dbReference>
<feature type="region of interest" description="Disordered" evidence="1">
    <location>
        <begin position="27"/>
        <end position="68"/>
    </location>
</feature>
<evidence type="ECO:0000313" key="3">
    <source>
        <dbReference type="EMBL" id="SEB57599.1"/>
    </source>
</evidence>
<name>A0A1H4KGC9_9ACTN</name>
<dbReference type="AlphaFoldDB" id="A0A1H4KGC9"/>
<proteinExistence type="predicted"/>